<reference evidence="7 8" key="1">
    <citation type="submission" date="2019-12" db="EMBL/GenBank/DDBJ databases">
        <title>Genomic-based taxomic classification of the family Erythrobacteraceae.</title>
        <authorList>
            <person name="Xu L."/>
        </authorList>
    </citation>
    <scope>NUCLEOTIDE SEQUENCE [LARGE SCALE GENOMIC DNA]</scope>
    <source>
        <strain evidence="7 8">DSM 16225</strain>
    </source>
</reference>
<dbReference type="Pfam" id="PF03544">
    <property type="entry name" value="TonB_C"/>
    <property type="match status" value="1"/>
</dbReference>
<dbReference type="GO" id="GO:0055085">
    <property type="term" value="P:transmembrane transport"/>
    <property type="evidence" value="ECO:0007669"/>
    <property type="project" value="InterPro"/>
</dbReference>
<evidence type="ECO:0000256" key="3">
    <source>
        <dbReference type="ARBA" id="ARBA00022989"/>
    </source>
</evidence>
<organism evidence="7 8">
    <name type="scientific">Qipengyuania gaetbuli</name>
    <dbReference type="NCBI Taxonomy" id="266952"/>
    <lineage>
        <taxon>Bacteria</taxon>
        <taxon>Pseudomonadati</taxon>
        <taxon>Pseudomonadota</taxon>
        <taxon>Alphaproteobacteria</taxon>
        <taxon>Sphingomonadales</taxon>
        <taxon>Erythrobacteraceae</taxon>
        <taxon>Qipengyuania</taxon>
    </lineage>
</organism>
<feature type="chain" id="PRO_5032772289" evidence="5">
    <location>
        <begin position="30"/>
        <end position="153"/>
    </location>
</feature>
<comment type="caution">
    <text evidence="7">The sequence shown here is derived from an EMBL/GenBank/DDBJ whole genome shotgun (WGS) entry which is preliminary data.</text>
</comment>
<evidence type="ECO:0000256" key="5">
    <source>
        <dbReference type="SAM" id="SignalP"/>
    </source>
</evidence>
<evidence type="ECO:0000313" key="7">
    <source>
        <dbReference type="EMBL" id="MXO50055.1"/>
    </source>
</evidence>
<keyword evidence="8" id="KW-1185">Reference proteome</keyword>
<protein>
    <submittedName>
        <fullName evidence="7">TonB family protein</fullName>
    </submittedName>
</protein>
<dbReference type="GO" id="GO:0016020">
    <property type="term" value="C:membrane"/>
    <property type="evidence" value="ECO:0007669"/>
    <property type="project" value="UniProtKB-SubCell"/>
</dbReference>
<evidence type="ECO:0000256" key="4">
    <source>
        <dbReference type="ARBA" id="ARBA00023136"/>
    </source>
</evidence>
<dbReference type="EMBL" id="WTYF01000003">
    <property type="protein sequence ID" value="MXO50055.1"/>
    <property type="molecule type" value="Genomic_DNA"/>
</dbReference>
<accession>A0A844XVG1</accession>
<evidence type="ECO:0000256" key="1">
    <source>
        <dbReference type="ARBA" id="ARBA00004167"/>
    </source>
</evidence>
<keyword evidence="4" id="KW-0472">Membrane</keyword>
<feature type="domain" description="TonB C-terminal" evidence="6">
    <location>
        <begin position="48"/>
        <end position="142"/>
    </location>
</feature>
<dbReference type="InterPro" id="IPR037682">
    <property type="entry name" value="TonB_C"/>
</dbReference>
<sequence length="153" mass="16193">MLLIVRARSFSSLIVGGALVAAPVTPVLAQQAEDSTLNSADAGWRDAPRRWSLRVASRAQQIYQLEVVRLGFEGRVEAMVRIGVDGTVRDCAVHRSSGAAELDALVCRAIAQSPPAPVNMDAGGQAQEVAVVLRVEFVMVDDLPPAGEGSETD</sequence>
<dbReference type="OrthoDB" id="7390536at2"/>
<evidence type="ECO:0000259" key="6">
    <source>
        <dbReference type="PROSITE" id="PS52015"/>
    </source>
</evidence>
<dbReference type="Proteomes" id="UP000444185">
    <property type="component" value="Unassembled WGS sequence"/>
</dbReference>
<dbReference type="InterPro" id="IPR006260">
    <property type="entry name" value="TonB/TolA_C"/>
</dbReference>
<comment type="subcellular location">
    <subcellularLocation>
        <location evidence="1">Membrane</location>
        <topology evidence="1">Single-pass membrane protein</topology>
    </subcellularLocation>
</comment>
<proteinExistence type="predicted"/>
<keyword evidence="5" id="KW-0732">Signal</keyword>
<feature type="signal peptide" evidence="5">
    <location>
        <begin position="1"/>
        <end position="29"/>
    </location>
</feature>
<keyword evidence="2" id="KW-0812">Transmembrane</keyword>
<dbReference type="AlphaFoldDB" id="A0A844XVG1"/>
<evidence type="ECO:0000256" key="2">
    <source>
        <dbReference type="ARBA" id="ARBA00022692"/>
    </source>
</evidence>
<keyword evidence="3" id="KW-1133">Transmembrane helix</keyword>
<dbReference type="PROSITE" id="PS52015">
    <property type="entry name" value="TONB_CTD"/>
    <property type="match status" value="1"/>
</dbReference>
<evidence type="ECO:0000313" key="8">
    <source>
        <dbReference type="Proteomes" id="UP000444185"/>
    </source>
</evidence>
<dbReference type="SUPFAM" id="SSF74653">
    <property type="entry name" value="TolA/TonB C-terminal domain"/>
    <property type="match status" value="1"/>
</dbReference>
<dbReference type="NCBIfam" id="TIGR01352">
    <property type="entry name" value="tonB_Cterm"/>
    <property type="match status" value="1"/>
</dbReference>
<gene>
    <name evidence="7" type="ORF">GRI42_01905</name>
</gene>
<name>A0A844XVG1_9SPHN</name>
<dbReference type="Gene3D" id="3.30.1150.10">
    <property type="match status" value="1"/>
</dbReference>